<sequence>MSRSHTATRSRHHPPPPSQGLAPSQPSLSHSSPMPLPPSSQPPPPSTADLQHPARLAFPPDFMGSQSPSPYPHSKTPWAAASLAGGSHARPSHPMPSGVRYCTSGPQYGPMQQTVCDPYPSPSQIDLWAPTLQPSRPGHDTPSYPYHEYAIRTDHYHPTQVHHRAPPVSPRDNPLPTPGTIRTASRSASPKSGSDVYREGNEPRRRIKTMGEKVMYVLDGIVKDVAEVKRRVEASEEATGRVRDNLHDTQVLVKSLPSKEETAELLGGLFSTAFQEQLASLIEQIPNQTRTLFTNDLNDTRQKIIAEMMVSNKLSFERFKHTDSKLEKLSELEDTLSSLKELPEAVKSVAVFKNALQAMEMKVKAATSSSITDRNMRTEESEHDNCTISRAAIARLTSAVEALASKVDQQRNADKSVLDHLSTRVSDLVRQVSSIADIIETPSMLHEHNDRFQMLQDQLKDNLAEIKALRSEAGASKEGLVAISAASKSKRSASIDEFGPVQVITCQTAAKESQHSSATETDSLESRTNIGSKPSKKRKTTHAPAPATQFASRYGTRSKSIEIQQVIEASLCSSNGGENPLAPPSTSPADSLVERIVTPRSRDGTSERPVIIHDVDEDTPPSNLASVSLEGDHPISKPTSDIYTAKSSKSPRTKTKSPGRLPVISYDASRKRKAQARRKNRSVPARNVTLPPTGQNTSLSHIPSSFNEWLQPATDQSQGSRYRGEGQNEGLRNGSAANTQVTEDFNHSLASDDDPYITSLAEAMNKTYDNPDVMLETRPAQMATPSKQPKAAHQPLGLESYVTPVRDTQRQVGTQLSPNDAGGQGPSPWQYSDGRVPESSHRTAAIPSGDLQVKTPISKTSDRRSVSRQRLSMFNQLSA</sequence>
<feature type="region of interest" description="Disordered" evidence="1">
    <location>
        <begin position="1"/>
        <end position="98"/>
    </location>
</feature>
<feature type="region of interest" description="Disordered" evidence="1">
    <location>
        <begin position="160"/>
        <end position="202"/>
    </location>
</feature>
<evidence type="ECO:0000313" key="3">
    <source>
        <dbReference type="Proteomes" id="UP000193218"/>
    </source>
</evidence>
<feature type="compositionally biased region" description="Polar residues" evidence="1">
    <location>
        <begin position="868"/>
        <end position="879"/>
    </location>
</feature>
<dbReference type="OrthoDB" id="2565352at2759"/>
<feature type="compositionally biased region" description="Basic and acidic residues" evidence="1">
    <location>
        <begin position="600"/>
        <end position="614"/>
    </location>
</feature>
<feature type="compositionally biased region" description="Polar residues" evidence="1">
    <location>
        <begin position="690"/>
        <end position="720"/>
    </location>
</feature>
<protein>
    <submittedName>
        <fullName evidence="2">Uncharacterized protein</fullName>
    </submittedName>
</protein>
<feature type="region of interest" description="Disordered" evidence="1">
    <location>
        <begin position="598"/>
        <end position="737"/>
    </location>
</feature>
<feature type="compositionally biased region" description="Basic residues" evidence="1">
    <location>
        <begin position="1"/>
        <end position="14"/>
    </location>
</feature>
<dbReference type="InParanoid" id="A0A1Y1US30"/>
<reference evidence="2 3" key="1">
    <citation type="submission" date="2017-03" db="EMBL/GenBank/DDBJ databases">
        <title>Widespread Adenine N6-methylation of Active Genes in Fungi.</title>
        <authorList>
            <consortium name="DOE Joint Genome Institute"/>
            <person name="Mondo S.J."/>
            <person name="Dannebaum R.O."/>
            <person name="Kuo R.C."/>
            <person name="Louie K.B."/>
            <person name="Bewick A.J."/>
            <person name="Labutti K."/>
            <person name="Haridas S."/>
            <person name="Kuo A."/>
            <person name="Salamov A."/>
            <person name="Ahrendt S.R."/>
            <person name="Lau R."/>
            <person name="Bowen B.P."/>
            <person name="Lipzen A."/>
            <person name="Sullivan W."/>
            <person name="Andreopoulos W.B."/>
            <person name="Clum A."/>
            <person name="Lindquist E."/>
            <person name="Daum C."/>
            <person name="Northen T.R."/>
            <person name="Ramamoorthy G."/>
            <person name="Schmitz R.J."/>
            <person name="Gryganskyi A."/>
            <person name="Culley D."/>
            <person name="Magnuson J."/>
            <person name="James T.Y."/>
            <person name="O'Malley M.A."/>
            <person name="Stajich J.E."/>
            <person name="Spatafora J.W."/>
            <person name="Visel A."/>
            <person name="Grigoriev I.V."/>
        </authorList>
    </citation>
    <scope>NUCLEOTIDE SEQUENCE [LARGE SCALE GENOMIC DNA]</scope>
    <source>
        <strain evidence="2 3">NRRL Y-17943</strain>
    </source>
</reference>
<dbReference type="EMBL" id="NBSH01000001">
    <property type="protein sequence ID" value="ORX40841.1"/>
    <property type="molecule type" value="Genomic_DNA"/>
</dbReference>
<accession>A0A1Y1US30</accession>
<feature type="region of interest" description="Disordered" evidence="1">
    <location>
        <begin position="509"/>
        <end position="556"/>
    </location>
</feature>
<feature type="compositionally biased region" description="Pro residues" evidence="1">
    <location>
        <begin position="34"/>
        <end position="46"/>
    </location>
</feature>
<feature type="compositionally biased region" description="Basic residues" evidence="1">
    <location>
        <begin position="670"/>
        <end position="681"/>
    </location>
</feature>
<feature type="compositionally biased region" description="Low complexity" evidence="1">
    <location>
        <begin position="23"/>
        <end position="33"/>
    </location>
</feature>
<dbReference type="Proteomes" id="UP000193218">
    <property type="component" value="Unassembled WGS sequence"/>
</dbReference>
<dbReference type="RefSeq" id="XP_021874520.1">
    <property type="nucleotide sequence ID" value="XM_022018982.1"/>
</dbReference>
<keyword evidence="3" id="KW-1185">Reference proteome</keyword>
<evidence type="ECO:0000313" key="2">
    <source>
        <dbReference type="EMBL" id="ORX40841.1"/>
    </source>
</evidence>
<organism evidence="2 3">
    <name type="scientific">Kockovaella imperatae</name>
    <dbReference type="NCBI Taxonomy" id="4999"/>
    <lineage>
        <taxon>Eukaryota</taxon>
        <taxon>Fungi</taxon>
        <taxon>Dikarya</taxon>
        <taxon>Basidiomycota</taxon>
        <taxon>Agaricomycotina</taxon>
        <taxon>Tremellomycetes</taxon>
        <taxon>Tremellales</taxon>
        <taxon>Cuniculitremaceae</taxon>
        <taxon>Kockovaella</taxon>
    </lineage>
</organism>
<dbReference type="GeneID" id="33560791"/>
<dbReference type="AlphaFoldDB" id="A0A1Y1US30"/>
<name>A0A1Y1US30_9TREE</name>
<comment type="caution">
    <text evidence="2">The sequence shown here is derived from an EMBL/GenBank/DDBJ whole genome shotgun (WGS) entry which is preliminary data.</text>
</comment>
<feature type="compositionally biased region" description="Pro residues" evidence="1">
    <location>
        <begin position="167"/>
        <end position="177"/>
    </location>
</feature>
<feature type="region of interest" description="Disordered" evidence="1">
    <location>
        <begin position="813"/>
        <end position="879"/>
    </location>
</feature>
<evidence type="ECO:0000256" key="1">
    <source>
        <dbReference type="SAM" id="MobiDB-lite"/>
    </source>
</evidence>
<proteinExistence type="predicted"/>
<feature type="compositionally biased region" description="Polar residues" evidence="1">
    <location>
        <begin position="509"/>
        <end position="532"/>
    </location>
</feature>
<feature type="compositionally biased region" description="Polar residues" evidence="1">
    <location>
        <begin position="180"/>
        <end position="192"/>
    </location>
</feature>
<gene>
    <name evidence="2" type="ORF">BD324DRAFT_678261</name>
</gene>